<dbReference type="EMBL" id="QYRN01000001">
    <property type="protein sequence ID" value="RIY03320.1"/>
    <property type="molecule type" value="Genomic_DNA"/>
</dbReference>
<organism evidence="5 6">
    <name type="scientific">Aureimonas flava</name>
    <dbReference type="NCBI Taxonomy" id="2320271"/>
    <lineage>
        <taxon>Bacteria</taxon>
        <taxon>Pseudomonadati</taxon>
        <taxon>Pseudomonadota</taxon>
        <taxon>Alphaproteobacteria</taxon>
        <taxon>Hyphomicrobiales</taxon>
        <taxon>Aurantimonadaceae</taxon>
        <taxon>Aureimonas</taxon>
    </lineage>
</organism>
<evidence type="ECO:0000256" key="3">
    <source>
        <dbReference type="ARBA" id="ARBA00023163"/>
    </source>
</evidence>
<dbReference type="SUPFAM" id="SSF100950">
    <property type="entry name" value="NagB/RpiA/CoA transferase-like"/>
    <property type="match status" value="1"/>
</dbReference>
<feature type="domain" description="HTH deoR-type" evidence="4">
    <location>
        <begin position="3"/>
        <end position="58"/>
    </location>
</feature>
<dbReference type="SMART" id="SM00420">
    <property type="entry name" value="HTH_DEOR"/>
    <property type="match status" value="1"/>
</dbReference>
<protein>
    <submittedName>
        <fullName evidence="5">DeoR/GlpR transcriptional regulator</fullName>
    </submittedName>
</protein>
<dbReference type="GO" id="GO:0003677">
    <property type="term" value="F:DNA binding"/>
    <property type="evidence" value="ECO:0007669"/>
    <property type="project" value="UniProtKB-KW"/>
</dbReference>
<dbReference type="SMART" id="SM01134">
    <property type="entry name" value="DeoRC"/>
    <property type="match status" value="1"/>
</dbReference>
<dbReference type="Pfam" id="PF08220">
    <property type="entry name" value="HTH_DeoR"/>
    <property type="match status" value="1"/>
</dbReference>
<dbReference type="InterPro" id="IPR050313">
    <property type="entry name" value="Carb_Metab_HTH_regulators"/>
</dbReference>
<dbReference type="InterPro" id="IPR001034">
    <property type="entry name" value="DeoR_HTH"/>
</dbReference>
<dbReference type="OrthoDB" id="9816363at2"/>
<keyword evidence="2" id="KW-0238">DNA-binding</keyword>
<dbReference type="Proteomes" id="UP000265750">
    <property type="component" value="Unassembled WGS sequence"/>
</dbReference>
<comment type="caution">
    <text evidence="5">The sequence shown here is derived from an EMBL/GenBank/DDBJ whole genome shotgun (WGS) entry which is preliminary data.</text>
</comment>
<keyword evidence="3" id="KW-0804">Transcription</keyword>
<dbReference type="InterPro" id="IPR037171">
    <property type="entry name" value="NagB/RpiA_transferase-like"/>
</dbReference>
<evidence type="ECO:0000313" key="6">
    <source>
        <dbReference type="Proteomes" id="UP000265750"/>
    </source>
</evidence>
<dbReference type="Gene3D" id="1.10.10.10">
    <property type="entry name" value="Winged helix-like DNA-binding domain superfamily/Winged helix DNA-binding domain"/>
    <property type="match status" value="1"/>
</dbReference>
<evidence type="ECO:0000256" key="2">
    <source>
        <dbReference type="ARBA" id="ARBA00023125"/>
    </source>
</evidence>
<dbReference type="SUPFAM" id="SSF46785">
    <property type="entry name" value="Winged helix' DNA-binding domain"/>
    <property type="match status" value="1"/>
</dbReference>
<dbReference type="PROSITE" id="PS51000">
    <property type="entry name" value="HTH_DEOR_2"/>
    <property type="match status" value="1"/>
</dbReference>
<dbReference type="Pfam" id="PF00455">
    <property type="entry name" value="DeoRC"/>
    <property type="match status" value="1"/>
</dbReference>
<accession>A0A3A1WPJ5</accession>
<dbReference type="PROSITE" id="PS00894">
    <property type="entry name" value="HTH_DEOR_1"/>
    <property type="match status" value="1"/>
</dbReference>
<gene>
    <name evidence="5" type="ORF">D3218_00695</name>
</gene>
<evidence type="ECO:0000256" key="1">
    <source>
        <dbReference type="ARBA" id="ARBA00023015"/>
    </source>
</evidence>
<evidence type="ECO:0000259" key="4">
    <source>
        <dbReference type="PROSITE" id="PS51000"/>
    </source>
</evidence>
<dbReference type="PANTHER" id="PTHR30363">
    <property type="entry name" value="HTH-TYPE TRANSCRIPTIONAL REGULATOR SRLR-RELATED"/>
    <property type="match status" value="1"/>
</dbReference>
<dbReference type="RefSeq" id="WP_119537978.1">
    <property type="nucleotide sequence ID" value="NZ_QYRN01000001.1"/>
</dbReference>
<proteinExistence type="predicted"/>
<sequence length="267" mass="28602">MHERERQRMILSALKGRSVGTVQEFAALTGASEATIRRDIQALSLARRLRKVRGGAEALASAVPVLPGGSNFALAQTVHVAEKRAIAREAARLCEEDDAAIVNGGSTTFQMVHFLTDASLQIMTNSFPIAEHLLQHSRCSVLLPAGAVYRAQGLILSPFEADGTAHFRARRMFMGVQSVSALGLAETDPLIIQSEQRLMRQADELVILADRSKFANRSSLLLAPLERAQVVVTDDGVSDKDAAMVEAAGVRLIVATVERGGVNGHGA</sequence>
<dbReference type="InterPro" id="IPR036390">
    <property type="entry name" value="WH_DNA-bd_sf"/>
</dbReference>
<dbReference type="InterPro" id="IPR018356">
    <property type="entry name" value="Tscrpt_reg_HTH_DeoR_CS"/>
</dbReference>
<dbReference type="GO" id="GO:0003700">
    <property type="term" value="F:DNA-binding transcription factor activity"/>
    <property type="evidence" value="ECO:0007669"/>
    <property type="project" value="InterPro"/>
</dbReference>
<dbReference type="InterPro" id="IPR036388">
    <property type="entry name" value="WH-like_DNA-bd_sf"/>
</dbReference>
<reference evidence="6" key="1">
    <citation type="submission" date="2018-09" db="EMBL/GenBank/DDBJ databases">
        <authorList>
            <person name="Tuo L."/>
        </authorList>
    </citation>
    <scope>NUCLEOTIDE SEQUENCE [LARGE SCALE GENOMIC DNA]</scope>
    <source>
        <strain evidence="6">M2BS4Y-1</strain>
    </source>
</reference>
<keyword evidence="6" id="KW-1185">Reference proteome</keyword>
<keyword evidence="1" id="KW-0805">Transcription regulation</keyword>
<name>A0A3A1WPJ5_9HYPH</name>
<dbReference type="PANTHER" id="PTHR30363:SF55">
    <property type="entry name" value="HTH-TYPE TRANSCRIPTIONAL REGULATOR ULAR"/>
    <property type="match status" value="1"/>
</dbReference>
<dbReference type="AlphaFoldDB" id="A0A3A1WPJ5"/>
<dbReference type="InterPro" id="IPR014036">
    <property type="entry name" value="DeoR-like_C"/>
</dbReference>
<evidence type="ECO:0000313" key="5">
    <source>
        <dbReference type="EMBL" id="RIY03320.1"/>
    </source>
</evidence>